<dbReference type="EMBL" id="NQXA01000002">
    <property type="protein sequence ID" value="PHQ30487.1"/>
    <property type="molecule type" value="Genomic_DNA"/>
</dbReference>
<dbReference type="AlphaFoldDB" id="A0A2G1VUN8"/>
<gene>
    <name evidence="1" type="ORF">CJ305_05900</name>
</gene>
<keyword evidence="2" id="KW-1185">Reference proteome</keyword>
<proteinExistence type="predicted"/>
<dbReference type="Pfam" id="PF09674">
    <property type="entry name" value="DUF2400"/>
    <property type="match status" value="1"/>
</dbReference>
<comment type="caution">
    <text evidence="1">The sequence shown here is derived from an EMBL/GenBank/DDBJ whole genome shotgun (WGS) entry which is preliminary data.</text>
</comment>
<evidence type="ECO:0000313" key="2">
    <source>
        <dbReference type="Proteomes" id="UP000229433"/>
    </source>
</evidence>
<dbReference type="OrthoDB" id="9773332at2"/>
<reference evidence="1 2" key="1">
    <citation type="submission" date="2017-08" db="EMBL/GenBank/DDBJ databases">
        <title>The whole genome shortgun sequences of strain Leeuwenhoekiella nanhaiensis G18 from the South China Sea.</title>
        <authorList>
            <person name="Liu Q."/>
        </authorList>
    </citation>
    <scope>NUCLEOTIDE SEQUENCE [LARGE SCALE GENOMIC DNA]</scope>
    <source>
        <strain evidence="1 2">G18</strain>
    </source>
</reference>
<organism evidence="1 2">
    <name type="scientific">Leeuwenhoekiella nanhaiensis</name>
    <dbReference type="NCBI Taxonomy" id="1655491"/>
    <lineage>
        <taxon>Bacteria</taxon>
        <taxon>Pseudomonadati</taxon>
        <taxon>Bacteroidota</taxon>
        <taxon>Flavobacteriia</taxon>
        <taxon>Flavobacteriales</taxon>
        <taxon>Flavobacteriaceae</taxon>
        <taxon>Leeuwenhoekiella</taxon>
    </lineage>
</organism>
<sequence>MAKSSLKLKRSELKEFLDEKANYYENPKFIGTDPIQIPHRFSKKEDIEIIGFLVATIAWGNRKSIITNSNKLVEFLENNPHDFVINHSQDDLKPLQTFVHRTFNGEDLSTFITALRHIYLKYDGLESVFSNTIENKNLQTSIHHFKNRFFEVDHLPRTRKHVSDPLKKSAAKRINMFLRWMVRPADAGVDFGIWKSISPALLSCPLDVHSGRVARQLGLLKRKQNDASALAELDRNLRKFDPKDPVKYDFALFGLSAFEKELF</sequence>
<dbReference type="Proteomes" id="UP000229433">
    <property type="component" value="Unassembled WGS sequence"/>
</dbReference>
<protein>
    <submittedName>
        <fullName evidence="1">TIGR02757 family protein</fullName>
    </submittedName>
</protein>
<dbReference type="NCBIfam" id="TIGR02757">
    <property type="entry name" value="TIGR02757 family protein"/>
    <property type="match status" value="1"/>
</dbReference>
<name>A0A2G1VUN8_9FLAO</name>
<evidence type="ECO:0000313" key="1">
    <source>
        <dbReference type="EMBL" id="PHQ30487.1"/>
    </source>
</evidence>
<dbReference type="RefSeq" id="WP_099645320.1">
    <property type="nucleotide sequence ID" value="NZ_KZ319288.1"/>
</dbReference>
<accession>A0A2G1VUN8</accession>
<dbReference type="InterPro" id="IPR014127">
    <property type="entry name" value="CHP02757"/>
</dbReference>